<name>A0A0E9UK48_ANGAN</name>
<reference evidence="1" key="1">
    <citation type="submission" date="2014-11" db="EMBL/GenBank/DDBJ databases">
        <authorList>
            <person name="Amaro Gonzalez C."/>
        </authorList>
    </citation>
    <scope>NUCLEOTIDE SEQUENCE</scope>
</reference>
<protein>
    <submittedName>
        <fullName evidence="1">Uncharacterized protein</fullName>
    </submittedName>
</protein>
<sequence>MPQKHVLPTVVLNVLQEAFKSSESLTLCLDTIYL</sequence>
<dbReference type="EMBL" id="GBXM01043249">
    <property type="protein sequence ID" value="JAH65328.1"/>
    <property type="molecule type" value="Transcribed_RNA"/>
</dbReference>
<accession>A0A0E9UK48</accession>
<proteinExistence type="predicted"/>
<reference evidence="1" key="2">
    <citation type="journal article" date="2015" name="Fish Shellfish Immunol.">
        <title>Early steps in the European eel (Anguilla anguilla)-Vibrio vulnificus interaction in the gills: Role of the RtxA13 toxin.</title>
        <authorList>
            <person name="Callol A."/>
            <person name="Pajuelo D."/>
            <person name="Ebbesson L."/>
            <person name="Teles M."/>
            <person name="MacKenzie S."/>
            <person name="Amaro C."/>
        </authorList>
    </citation>
    <scope>NUCLEOTIDE SEQUENCE</scope>
</reference>
<evidence type="ECO:0000313" key="1">
    <source>
        <dbReference type="EMBL" id="JAH65328.1"/>
    </source>
</evidence>
<organism evidence="1">
    <name type="scientific">Anguilla anguilla</name>
    <name type="common">European freshwater eel</name>
    <name type="synonym">Muraena anguilla</name>
    <dbReference type="NCBI Taxonomy" id="7936"/>
    <lineage>
        <taxon>Eukaryota</taxon>
        <taxon>Metazoa</taxon>
        <taxon>Chordata</taxon>
        <taxon>Craniata</taxon>
        <taxon>Vertebrata</taxon>
        <taxon>Euteleostomi</taxon>
        <taxon>Actinopterygii</taxon>
        <taxon>Neopterygii</taxon>
        <taxon>Teleostei</taxon>
        <taxon>Anguilliformes</taxon>
        <taxon>Anguillidae</taxon>
        <taxon>Anguilla</taxon>
    </lineage>
</organism>
<dbReference type="AlphaFoldDB" id="A0A0E9UK48"/>